<reference evidence="1 2" key="1">
    <citation type="journal article" date="2009" name="Nat. Genet.">
        <title>The genome of the cucumber, Cucumis sativus L.</title>
        <authorList>
            <person name="Huang S."/>
            <person name="Li R."/>
            <person name="Zhang Z."/>
            <person name="Li L."/>
            <person name="Gu X."/>
            <person name="Fan W."/>
            <person name="Lucas W.J."/>
            <person name="Wang X."/>
            <person name="Xie B."/>
            <person name="Ni P."/>
            <person name="Ren Y."/>
            <person name="Zhu H."/>
            <person name="Li J."/>
            <person name="Lin K."/>
            <person name="Jin W."/>
            <person name="Fei Z."/>
            <person name="Li G."/>
            <person name="Staub J."/>
            <person name="Kilian A."/>
            <person name="van der Vossen E.A."/>
            <person name="Wu Y."/>
            <person name="Guo J."/>
            <person name="He J."/>
            <person name="Jia Z."/>
            <person name="Ren Y."/>
            <person name="Tian G."/>
            <person name="Lu Y."/>
            <person name="Ruan J."/>
            <person name="Qian W."/>
            <person name="Wang M."/>
            <person name="Huang Q."/>
            <person name="Li B."/>
            <person name="Xuan Z."/>
            <person name="Cao J."/>
            <person name="Asan"/>
            <person name="Wu Z."/>
            <person name="Zhang J."/>
            <person name="Cai Q."/>
            <person name="Bai Y."/>
            <person name="Zhao B."/>
            <person name="Han Y."/>
            <person name="Li Y."/>
            <person name="Li X."/>
            <person name="Wang S."/>
            <person name="Shi Q."/>
            <person name="Liu S."/>
            <person name="Cho W.K."/>
            <person name="Kim J.Y."/>
            <person name="Xu Y."/>
            <person name="Heller-Uszynska K."/>
            <person name="Miao H."/>
            <person name="Cheng Z."/>
            <person name="Zhang S."/>
            <person name="Wu J."/>
            <person name="Yang Y."/>
            <person name="Kang H."/>
            <person name="Li M."/>
            <person name="Liang H."/>
            <person name="Ren X."/>
            <person name="Shi Z."/>
            <person name="Wen M."/>
            <person name="Jian M."/>
            <person name="Yang H."/>
            <person name="Zhang G."/>
            <person name="Yang Z."/>
            <person name="Chen R."/>
            <person name="Liu S."/>
            <person name="Li J."/>
            <person name="Ma L."/>
            <person name="Liu H."/>
            <person name="Zhou Y."/>
            <person name="Zhao J."/>
            <person name="Fang X."/>
            <person name="Li G."/>
            <person name="Fang L."/>
            <person name="Li Y."/>
            <person name="Liu D."/>
            <person name="Zheng H."/>
            <person name="Zhang Y."/>
            <person name="Qin N."/>
            <person name="Li Z."/>
            <person name="Yang G."/>
            <person name="Yang S."/>
            <person name="Bolund L."/>
            <person name="Kristiansen K."/>
            <person name="Zheng H."/>
            <person name="Li S."/>
            <person name="Zhang X."/>
            <person name="Yang H."/>
            <person name="Wang J."/>
            <person name="Sun R."/>
            <person name="Zhang B."/>
            <person name="Jiang S."/>
            <person name="Wang J."/>
            <person name="Du Y."/>
            <person name="Li S."/>
        </authorList>
    </citation>
    <scope>NUCLEOTIDE SEQUENCE [LARGE SCALE GENOMIC DNA]</scope>
    <source>
        <strain evidence="2">cv. 9930</strain>
    </source>
</reference>
<dbReference type="AlphaFoldDB" id="A0A0A0KTY6"/>
<dbReference type="Proteomes" id="UP000029981">
    <property type="component" value="Chromosome 5"/>
</dbReference>
<dbReference type="EMBL" id="CM002926">
    <property type="protein sequence ID" value="KGN51892.1"/>
    <property type="molecule type" value="Genomic_DNA"/>
</dbReference>
<proteinExistence type="predicted"/>
<sequence length="72" mass="8507">MNAYISKFVPFDYKTIKYKLEKEEESRNGCRAWELDLPSVAVASMEKRYNSLMLIKIRQFLYTHQLNAISKG</sequence>
<keyword evidence="2" id="KW-1185">Reference proteome</keyword>
<reference evidence="1 2" key="2">
    <citation type="journal article" date="2009" name="PLoS ONE">
        <title>An integrated genetic and cytogenetic map of the cucumber genome.</title>
        <authorList>
            <person name="Ren Y."/>
            <person name="Zhang Z."/>
            <person name="Liu J."/>
            <person name="Staub J.E."/>
            <person name="Han Y."/>
            <person name="Cheng Z."/>
            <person name="Li X."/>
            <person name="Lu J."/>
            <person name="Miao H."/>
            <person name="Kang H."/>
            <person name="Xie B."/>
            <person name="Gu X."/>
            <person name="Wang X."/>
            <person name="Du Y."/>
            <person name="Jin W."/>
            <person name="Huang S."/>
        </authorList>
    </citation>
    <scope>NUCLEOTIDE SEQUENCE [LARGE SCALE GENOMIC DNA]</scope>
    <source>
        <strain evidence="2">cv. 9930</strain>
    </source>
</reference>
<evidence type="ECO:0000313" key="1">
    <source>
        <dbReference type="EMBL" id="KGN51892.1"/>
    </source>
</evidence>
<organism evidence="1 2">
    <name type="scientific">Cucumis sativus</name>
    <name type="common">Cucumber</name>
    <dbReference type="NCBI Taxonomy" id="3659"/>
    <lineage>
        <taxon>Eukaryota</taxon>
        <taxon>Viridiplantae</taxon>
        <taxon>Streptophyta</taxon>
        <taxon>Embryophyta</taxon>
        <taxon>Tracheophyta</taxon>
        <taxon>Spermatophyta</taxon>
        <taxon>Magnoliopsida</taxon>
        <taxon>eudicotyledons</taxon>
        <taxon>Gunneridae</taxon>
        <taxon>Pentapetalae</taxon>
        <taxon>rosids</taxon>
        <taxon>fabids</taxon>
        <taxon>Cucurbitales</taxon>
        <taxon>Cucurbitaceae</taxon>
        <taxon>Benincaseae</taxon>
        <taxon>Cucumis</taxon>
    </lineage>
</organism>
<name>A0A0A0KTY6_CUCSA</name>
<accession>A0A0A0KTY6</accession>
<dbReference type="Gramene" id="KGN51892">
    <property type="protein sequence ID" value="KGN51892"/>
    <property type="gene ID" value="Csa_5G604370"/>
</dbReference>
<reference evidence="1 2" key="3">
    <citation type="journal article" date="2010" name="BMC Genomics">
        <title>Transcriptome sequencing and comparative analysis of cucumber flowers with different sex types.</title>
        <authorList>
            <person name="Guo S."/>
            <person name="Zheng Y."/>
            <person name="Joung J.G."/>
            <person name="Liu S."/>
            <person name="Zhang Z."/>
            <person name="Crasta O.R."/>
            <person name="Sobral B.W."/>
            <person name="Xu Y."/>
            <person name="Huang S."/>
            <person name="Fei Z."/>
        </authorList>
    </citation>
    <scope>NUCLEOTIDE SEQUENCE [LARGE SCALE GENOMIC DNA]</scope>
    <source>
        <strain evidence="2">cv. 9930</strain>
    </source>
</reference>
<reference evidence="1 2" key="4">
    <citation type="journal article" date="2011" name="BMC Genomics">
        <title>RNA-Seq improves annotation of protein-coding genes in the cucumber genome.</title>
        <authorList>
            <person name="Li Z."/>
            <person name="Zhang Z."/>
            <person name="Yan P."/>
            <person name="Huang S."/>
            <person name="Fei Z."/>
            <person name="Lin K."/>
        </authorList>
    </citation>
    <scope>NUCLEOTIDE SEQUENCE [LARGE SCALE GENOMIC DNA]</scope>
    <source>
        <strain evidence="2">cv. 9930</strain>
    </source>
</reference>
<evidence type="ECO:0000313" key="2">
    <source>
        <dbReference type="Proteomes" id="UP000029981"/>
    </source>
</evidence>
<gene>
    <name evidence="1" type="ORF">Csa_5G604370</name>
</gene>
<protein>
    <submittedName>
        <fullName evidence="1">Uncharacterized protein</fullName>
    </submittedName>
</protein>